<evidence type="ECO:0000313" key="2">
    <source>
        <dbReference type="Proteomes" id="UP000249254"/>
    </source>
</evidence>
<dbReference type="Gene3D" id="3.30.1540.10">
    <property type="entry name" value="formyl-coa transferase, domain 3"/>
    <property type="match status" value="1"/>
</dbReference>
<dbReference type="AlphaFoldDB" id="A0A328AGK3"/>
<gene>
    <name evidence="1" type="ORF">DJ017_18275</name>
</gene>
<dbReference type="InterPro" id="IPR003673">
    <property type="entry name" value="CoA-Trfase_fam_III"/>
</dbReference>
<reference evidence="2" key="1">
    <citation type="submission" date="2018-05" db="EMBL/GenBank/DDBJ databases">
        <authorList>
            <person name="Li X."/>
        </authorList>
    </citation>
    <scope>NUCLEOTIDE SEQUENCE [LARGE SCALE GENOMIC DNA]</scope>
    <source>
        <strain evidence="2">LX32</strain>
    </source>
</reference>
<dbReference type="PANTHER" id="PTHR48228">
    <property type="entry name" value="SUCCINYL-COA--D-CITRAMALATE COA-TRANSFERASE"/>
    <property type="match status" value="1"/>
</dbReference>
<dbReference type="OrthoDB" id="7457784at2"/>
<dbReference type="GO" id="GO:0003824">
    <property type="term" value="F:catalytic activity"/>
    <property type="evidence" value="ECO:0007669"/>
    <property type="project" value="InterPro"/>
</dbReference>
<protein>
    <submittedName>
        <fullName evidence="1">Carnitine dehydratase</fullName>
    </submittedName>
</protein>
<dbReference type="Pfam" id="PF02515">
    <property type="entry name" value="CoA_transf_3"/>
    <property type="match status" value="1"/>
</dbReference>
<organism evidence="1 2">
    <name type="scientific">Phenylobacterium soli</name>
    <dbReference type="NCBI Taxonomy" id="2170551"/>
    <lineage>
        <taxon>Bacteria</taxon>
        <taxon>Pseudomonadati</taxon>
        <taxon>Pseudomonadota</taxon>
        <taxon>Alphaproteobacteria</taxon>
        <taxon>Caulobacterales</taxon>
        <taxon>Caulobacteraceae</taxon>
        <taxon>Phenylobacterium</taxon>
    </lineage>
</organism>
<keyword evidence="2" id="KW-1185">Reference proteome</keyword>
<dbReference type="InterPro" id="IPR023606">
    <property type="entry name" value="CoA-Trfase_III_dom_1_sf"/>
</dbReference>
<accession>A0A328AGK3</accession>
<dbReference type="PANTHER" id="PTHR48228:SF5">
    <property type="entry name" value="ALPHA-METHYLACYL-COA RACEMASE"/>
    <property type="match status" value="1"/>
</dbReference>
<dbReference type="InterPro" id="IPR050509">
    <property type="entry name" value="CoA-transferase_III"/>
</dbReference>
<evidence type="ECO:0000313" key="1">
    <source>
        <dbReference type="EMBL" id="RAK51968.1"/>
    </source>
</evidence>
<dbReference type="RefSeq" id="WP_111530530.1">
    <property type="nucleotide sequence ID" value="NZ_JBHRSG010000003.1"/>
</dbReference>
<dbReference type="SUPFAM" id="SSF89796">
    <property type="entry name" value="CoA-transferase family III (CaiB/BaiF)"/>
    <property type="match status" value="1"/>
</dbReference>
<sequence>MLQGVLVLDFTRDLGAFAGRMLAELGADVVKVEDRAAPAGGLKRQVWDLGKRSLAVDFADPAERTALIALAARADIAISGPEAPIADAELAAASDRLIRVAVTPHTAGGPYVDRPATDLTLLAASGLLNIGGDPDRAPLRLPGEQAYALAGIQGAIAALMALNARHLTGRGQKVEVSAFQSATLAGYRDPIVWEWTGRIGARTGNQLVRGSSAVKQVFACRDGFVTWGLVDNPGMLKGLTGAMRREGADQGMADVDWDNLLLAEAPQAQIEAWEKILQAWFLTHGADELMSLSAELGLGLSRIDTADDVLAADQHAARGLWREVEDGGYRLPGPLFRSSEAFDAPPARAPRLGEANADYGFAPLEAR</sequence>
<dbReference type="EMBL" id="QFYQ01000002">
    <property type="protein sequence ID" value="RAK51968.1"/>
    <property type="molecule type" value="Genomic_DNA"/>
</dbReference>
<dbReference type="InterPro" id="IPR044855">
    <property type="entry name" value="CoA-Trfase_III_dom3_sf"/>
</dbReference>
<dbReference type="Gene3D" id="3.40.50.10540">
    <property type="entry name" value="Crotonobetainyl-coa:carnitine coa-transferase, domain 1"/>
    <property type="match status" value="1"/>
</dbReference>
<dbReference type="Proteomes" id="UP000249254">
    <property type="component" value="Unassembled WGS sequence"/>
</dbReference>
<proteinExistence type="predicted"/>
<name>A0A328AGK3_9CAUL</name>
<comment type="caution">
    <text evidence="1">The sequence shown here is derived from an EMBL/GenBank/DDBJ whole genome shotgun (WGS) entry which is preliminary data.</text>
</comment>